<reference evidence="2 3" key="1">
    <citation type="submission" date="2019-03" db="EMBL/GenBank/DDBJ databases">
        <title>Metabolic potential of uncultured bacteria and archaea associated with petroleum seepage in deep-sea sediments.</title>
        <authorList>
            <person name="Dong X."/>
            <person name="Hubert C."/>
        </authorList>
    </citation>
    <scope>NUCLEOTIDE SEQUENCE [LARGE SCALE GENOMIC DNA]</scope>
    <source>
        <strain evidence="2">E29_bin78</strain>
    </source>
</reference>
<evidence type="ECO:0000313" key="2">
    <source>
        <dbReference type="EMBL" id="TET44885.1"/>
    </source>
</evidence>
<dbReference type="Gene3D" id="2.60.40.10">
    <property type="entry name" value="Immunoglobulins"/>
    <property type="match status" value="2"/>
</dbReference>
<sequence length="316" mass="35297">MIRTILLLLLLGIGTIVGASIVQAEEIVEEPSMEVPEVRIESISNSWGPVSSDVTTIVTQILLNEPNLSSLPLSVSCSVYLNDIKMAKGPGEDLTVERTASGSLVCFTTRINNNTGNIAKWWVSHIRNGEKTKAIIEGKLIINLGKVDSVHPFSWENEFQTNMLEGVSTTDVGNFRFGLYTLQIKSLDSEWGKITNNETEIRHRVEIHNPSIIPGALIVNRVEYDLSLNGIKMEEGDTGLPLVIWPGGTKSVVFITKLDKREIKTWWVSHIKSEEKTSYRFRYSLLVKLLGATLARWPKEIKGAFETDFLARKTSQ</sequence>
<dbReference type="InterPro" id="IPR013783">
    <property type="entry name" value="Ig-like_fold"/>
</dbReference>
<dbReference type="EMBL" id="SOJK01000193">
    <property type="protein sequence ID" value="TET44885.1"/>
    <property type="molecule type" value="Genomic_DNA"/>
</dbReference>
<feature type="domain" description="Water stress and hypersensitive response" evidence="1">
    <location>
        <begin position="184"/>
        <end position="304"/>
    </location>
</feature>
<protein>
    <recommendedName>
        <fullName evidence="1">Water stress and hypersensitive response domain-containing protein</fullName>
    </recommendedName>
</protein>
<name>A0A523UQZ6_UNCAE</name>
<comment type="caution">
    <text evidence="2">The sequence shown here is derived from an EMBL/GenBank/DDBJ whole genome shotgun (WGS) entry which is preliminary data.</text>
</comment>
<feature type="domain" description="Water stress and hypersensitive response" evidence="1">
    <location>
        <begin position="40"/>
        <end position="159"/>
    </location>
</feature>
<gene>
    <name evidence="2" type="ORF">E3J59_04550</name>
</gene>
<dbReference type="AlphaFoldDB" id="A0A523UQZ6"/>
<accession>A0A523UQZ6</accession>
<organism evidence="2 3">
    <name type="scientific">Aerophobetes bacterium</name>
    <dbReference type="NCBI Taxonomy" id="2030807"/>
    <lineage>
        <taxon>Bacteria</taxon>
        <taxon>Candidatus Aerophobota</taxon>
    </lineage>
</organism>
<evidence type="ECO:0000259" key="1">
    <source>
        <dbReference type="SMART" id="SM00769"/>
    </source>
</evidence>
<dbReference type="SUPFAM" id="SSF117070">
    <property type="entry name" value="LEA14-like"/>
    <property type="match status" value="1"/>
</dbReference>
<dbReference type="SMART" id="SM00769">
    <property type="entry name" value="WHy"/>
    <property type="match status" value="2"/>
</dbReference>
<proteinExistence type="predicted"/>
<dbReference type="Proteomes" id="UP000320679">
    <property type="component" value="Unassembled WGS sequence"/>
</dbReference>
<evidence type="ECO:0000313" key="3">
    <source>
        <dbReference type="Proteomes" id="UP000320679"/>
    </source>
</evidence>
<dbReference type="InterPro" id="IPR013990">
    <property type="entry name" value="WHy-dom"/>
</dbReference>
<dbReference type="GO" id="GO:0009269">
    <property type="term" value="P:response to desiccation"/>
    <property type="evidence" value="ECO:0007669"/>
    <property type="project" value="InterPro"/>
</dbReference>